<dbReference type="Pfam" id="PF13193">
    <property type="entry name" value="AMP-binding_C"/>
    <property type="match status" value="1"/>
</dbReference>
<dbReference type="Gene3D" id="3.40.50.12780">
    <property type="entry name" value="N-terminal domain of ligase-like"/>
    <property type="match status" value="1"/>
</dbReference>
<evidence type="ECO:0000259" key="8">
    <source>
        <dbReference type="Pfam" id="PF00501"/>
    </source>
</evidence>
<comment type="similarity">
    <text evidence="1">Belongs to the ATP-dependent AMP-binding enzyme family.</text>
</comment>
<evidence type="ECO:0000256" key="2">
    <source>
        <dbReference type="ARBA" id="ARBA00013275"/>
    </source>
</evidence>
<evidence type="ECO:0000313" key="12">
    <source>
        <dbReference type="Proteomes" id="UP000198848"/>
    </source>
</evidence>
<gene>
    <name evidence="11" type="ORF">SAMN04489842_0912</name>
</gene>
<dbReference type="InterPro" id="IPR045851">
    <property type="entry name" value="AMP-bd_C_sf"/>
</dbReference>
<dbReference type="GO" id="GO:0016208">
    <property type="term" value="F:AMP binding"/>
    <property type="evidence" value="ECO:0007669"/>
    <property type="project" value="InterPro"/>
</dbReference>
<dbReference type="EMBL" id="FNLC01000001">
    <property type="protein sequence ID" value="SDQ46564.1"/>
    <property type="molecule type" value="Genomic_DNA"/>
</dbReference>
<dbReference type="AlphaFoldDB" id="A0A1H1B3R3"/>
<reference evidence="12" key="1">
    <citation type="submission" date="2016-10" db="EMBL/GenBank/DDBJ databases">
        <authorList>
            <person name="Varghese N."/>
            <person name="Submissions S."/>
        </authorList>
    </citation>
    <scope>NUCLEOTIDE SEQUENCE [LARGE SCALE GENOMIC DNA]</scope>
    <source>
        <strain evidence="12">DSM 24767</strain>
    </source>
</reference>
<feature type="domain" description="Acetyl-coenzyme A synthetase N-terminal" evidence="10">
    <location>
        <begin position="35"/>
        <end position="86"/>
    </location>
</feature>
<dbReference type="GO" id="GO:0005524">
    <property type="term" value="F:ATP binding"/>
    <property type="evidence" value="ECO:0007669"/>
    <property type="project" value="UniProtKB-KW"/>
</dbReference>
<dbReference type="InterPro" id="IPR020845">
    <property type="entry name" value="AMP-binding_CS"/>
</dbReference>
<dbReference type="RefSeq" id="WP_090377948.1">
    <property type="nucleotide sequence ID" value="NZ_FNLC01000001.1"/>
</dbReference>
<dbReference type="NCBIfam" id="TIGR02188">
    <property type="entry name" value="Ac_CoA_lig_AcsA"/>
    <property type="match status" value="1"/>
</dbReference>
<dbReference type="PROSITE" id="PS00455">
    <property type="entry name" value="AMP_BINDING"/>
    <property type="match status" value="1"/>
</dbReference>
<dbReference type="InterPro" id="IPR011904">
    <property type="entry name" value="Ac_CoA_lig"/>
</dbReference>
<keyword evidence="3" id="KW-0436">Ligase</keyword>
<organism evidence="11 12">
    <name type="scientific">Natronobacterium texcoconense</name>
    <dbReference type="NCBI Taxonomy" id="1095778"/>
    <lineage>
        <taxon>Archaea</taxon>
        <taxon>Methanobacteriati</taxon>
        <taxon>Methanobacteriota</taxon>
        <taxon>Stenosarchaea group</taxon>
        <taxon>Halobacteria</taxon>
        <taxon>Halobacteriales</taxon>
        <taxon>Natrialbaceae</taxon>
        <taxon>Natronobacterium</taxon>
    </lineage>
</organism>
<dbReference type="GO" id="GO:0019427">
    <property type="term" value="P:acetyl-CoA biosynthetic process from acetate"/>
    <property type="evidence" value="ECO:0007669"/>
    <property type="project" value="UniProtKB-UniRule"/>
</dbReference>
<dbReference type="InterPro" id="IPR000873">
    <property type="entry name" value="AMP-dep_synth/lig_dom"/>
</dbReference>
<evidence type="ECO:0000256" key="6">
    <source>
        <dbReference type="NCBIfam" id="TIGR02188"/>
    </source>
</evidence>
<dbReference type="EC" id="6.2.1.1" evidence="2 6"/>
<dbReference type="OrthoDB" id="371752at2157"/>
<dbReference type="GO" id="GO:0043427">
    <property type="term" value="P:carbon fixation by 3-hydroxypropionate cycle"/>
    <property type="evidence" value="ECO:0007669"/>
    <property type="project" value="UniProtKB-ARBA"/>
</dbReference>
<evidence type="ECO:0000256" key="7">
    <source>
        <dbReference type="SAM" id="MobiDB-lite"/>
    </source>
</evidence>
<dbReference type="InterPro" id="IPR032387">
    <property type="entry name" value="ACAS_N"/>
</dbReference>
<keyword evidence="12" id="KW-1185">Reference proteome</keyword>
<feature type="domain" description="AMP-binding enzyme C-terminal" evidence="9">
    <location>
        <begin position="542"/>
        <end position="620"/>
    </location>
</feature>
<dbReference type="Pfam" id="PF00501">
    <property type="entry name" value="AMP-binding"/>
    <property type="match status" value="1"/>
</dbReference>
<name>A0A1H1B3R3_NATTX</name>
<dbReference type="FunFam" id="3.40.50.12780:FF:000001">
    <property type="entry name" value="Acetyl-coenzyme A synthetase"/>
    <property type="match status" value="1"/>
</dbReference>
<dbReference type="PANTHER" id="PTHR24095">
    <property type="entry name" value="ACETYL-COENZYME A SYNTHETASE"/>
    <property type="match status" value="1"/>
</dbReference>
<dbReference type="Pfam" id="PF16177">
    <property type="entry name" value="ACAS_N"/>
    <property type="match status" value="1"/>
</dbReference>
<evidence type="ECO:0000256" key="1">
    <source>
        <dbReference type="ARBA" id="ARBA00006432"/>
    </source>
</evidence>
<evidence type="ECO:0000256" key="3">
    <source>
        <dbReference type="ARBA" id="ARBA00022598"/>
    </source>
</evidence>
<evidence type="ECO:0000256" key="4">
    <source>
        <dbReference type="ARBA" id="ARBA00022741"/>
    </source>
</evidence>
<dbReference type="GO" id="GO:0043955">
    <property type="term" value="F:3-hydroxypropionyl-CoA synthetase activity"/>
    <property type="evidence" value="ECO:0007669"/>
    <property type="project" value="UniProtKB-ARBA"/>
</dbReference>
<keyword evidence="4" id="KW-0547">Nucleotide-binding</keyword>
<evidence type="ECO:0000256" key="5">
    <source>
        <dbReference type="ARBA" id="ARBA00022840"/>
    </source>
</evidence>
<accession>A0A1H1B3R3</accession>
<dbReference type="InterPro" id="IPR042099">
    <property type="entry name" value="ANL_N_sf"/>
</dbReference>
<dbReference type="SUPFAM" id="SSF56801">
    <property type="entry name" value="Acetyl-CoA synthetase-like"/>
    <property type="match status" value="1"/>
</dbReference>
<evidence type="ECO:0000259" key="9">
    <source>
        <dbReference type="Pfam" id="PF13193"/>
    </source>
</evidence>
<dbReference type="STRING" id="1095778.SAMN04489842_0912"/>
<dbReference type="GO" id="GO:0003987">
    <property type="term" value="F:acetate-CoA ligase activity"/>
    <property type="evidence" value="ECO:0007669"/>
    <property type="project" value="UniProtKB-UniRule"/>
</dbReference>
<dbReference type="Proteomes" id="UP000198848">
    <property type="component" value="Unassembled WGS sequence"/>
</dbReference>
<evidence type="ECO:0000259" key="10">
    <source>
        <dbReference type="Pfam" id="PF16177"/>
    </source>
</evidence>
<feature type="region of interest" description="Disordered" evidence="7">
    <location>
        <begin position="637"/>
        <end position="657"/>
    </location>
</feature>
<dbReference type="InterPro" id="IPR025110">
    <property type="entry name" value="AMP-bd_C"/>
</dbReference>
<dbReference type="NCBIfam" id="NF001208">
    <property type="entry name" value="PRK00174.1"/>
    <property type="match status" value="1"/>
</dbReference>
<dbReference type="PANTHER" id="PTHR24095:SF14">
    <property type="entry name" value="ACETYL-COENZYME A SYNTHETASE 1"/>
    <property type="match status" value="1"/>
</dbReference>
<protein>
    <recommendedName>
        <fullName evidence="2 6">Acetate--CoA ligase</fullName>
        <ecNumber evidence="2 6">6.2.1.1</ecNumber>
    </recommendedName>
</protein>
<dbReference type="Gene3D" id="3.30.300.30">
    <property type="match status" value="1"/>
</dbReference>
<feature type="region of interest" description="Disordered" evidence="7">
    <location>
        <begin position="1"/>
        <end position="31"/>
    </location>
</feature>
<sequence length="657" mass="73063">MSQEDAELEARLEEQDTFEPPESFVEQANVSDPGIYEEFEENWPECWERAAEFLDWEESYDEVLDESDAPTYRWFTDGKLNASQNCLDRHVEDGAKNRAAIKWEGELGETRTYTYGDLLNEVNEFAAALRDLGVEEDDVVTMYMPMVPELPIAMLACARIGAPHSVVFAGFSADALATRMNDADSEYLITCDGYYRRGDALDHISKSNEGLEDVDHETETVVVDRLGDALEHSLTDDQHDYGELVEEHAGETVEPVTRDAEDMLFLMYTSGTTGKPKGVKHTTGGYLAYAAWTSHSVLDLEPEDTYWCSADIGWITGHSYILYGPLALGTTTVMYEGTPDYPDKDRFWEIIEKNRVDVFYTAPTAIRAFMKWGKEYPERHDLSSLRLLGTVGEPINPRAWKWYYDHIGGEECPIVDTWWQTETGGHMITTLPGVGEMKPGSAGPGLPGIDAKIVDAAGDEISAGEAGYLTVQKPWPGMLRTLYRNDERFVSEYWEEYSDPDADEWVYFPEDGAKIDEDGYITVLGRVDDVINVSGHRLGTMEIESAAVGVEGVAEAAVVGGDHEVKGEAVYVYAIPEDGYEGGDDLEDAVVDSIVDSIGPIAKPEDVIFTHELPKTRSGKIMRRLLEDIASGNELGNTSTLRNPGVVDDIADQVQTD</sequence>
<keyword evidence="5" id="KW-0067">ATP-binding</keyword>
<feature type="domain" description="AMP-dependent synthetase/ligase" evidence="8">
    <location>
        <begin position="95"/>
        <end position="475"/>
    </location>
</feature>
<evidence type="ECO:0000313" key="11">
    <source>
        <dbReference type="EMBL" id="SDQ46564.1"/>
    </source>
</evidence>
<proteinExistence type="inferred from homology"/>